<dbReference type="GO" id="GO:0034432">
    <property type="term" value="F:bis(5'-adenosyl)-pentaphosphatase activity"/>
    <property type="evidence" value="ECO:0007669"/>
    <property type="project" value="TreeGrafter"/>
</dbReference>
<evidence type="ECO:0000256" key="1">
    <source>
        <dbReference type="ARBA" id="ARBA00001936"/>
    </source>
</evidence>
<evidence type="ECO:0000256" key="4">
    <source>
        <dbReference type="HAMAP-Rule" id="MF_00298"/>
    </source>
</evidence>
<dbReference type="InterPro" id="IPR022927">
    <property type="entry name" value="RppH"/>
</dbReference>
<proteinExistence type="inferred from homology"/>
<comment type="cofactor">
    <cofactor evidence="4">
        <name>a divalent metal cation</name>
        <dbReference type="ChEBI" id="CHEBI:60240"/>
    </cofactor>
</comment>
<dbReference type="InterPro" id="IPR000086">
    <property type="entry name" value="NUDIX_hydrolase_dom"/>
</dbReference>
<accession>A0A8J2V6E9</accession>
<comment type="similarity">
    <text evidence="4">Belongs to the Nudix hydrolase family. RppH subfamily.</text>
</comment>
<reference evidence="6" key="2">
    <citation type="submission" date="2020-09" db="EMBL/GenBank/DDBJ databases">
        <authorList>
            <person name="Sun Q."/>
            <person name="Zhou Y."/>
        </authorList>
    </citation>
    <scope>NUCLEOTIDE SEQUENCE</scope>
    <source>
        <strain evidence="6">CGMCC 1.12921</strain>
    </source>
</reference>
<organism evidence="6 7">
    <name type="scientific">Aquisalinus flavus</name>
    <dbReference type="NCBI Taxonomy" id="1526572"/>
    <lineage>
        <taxon>Bacteria</taxon>
        <taxon>Pseudomonadati</taxon>
        <taxon>Pseudomonadota</taxon>
        <taxon>Alphaproteobacteria</taxon>
        <taxon>Parvularculales</taxon>
        <taxon>Parvularculaceae</taxon>
        <taxon>Aquisalinus</taxon>
    </lineage>
</organism>
<keyword evidence="7" id="KW-1185">Reference proteome</keyword>
<dbReference type="Proteomes" id="UP000613582">
    <property type="component" value="Unassembled WGS sequence"/>
</dbReference>
<sequence>MIEPDYLDDYRPNVGVCLFNRSGQVWIGERSGFPDTLKGQDYHPWQMPQGGVDEGEAIIPAALRELKEETGVETVRLLAMTPGWLVYDFPQGYKTRKGRSWRGQKQKWVAMLFEGPDHEIDLYADDHAEFQDWRWVELEEVPGLIVPFKRGVYEELAEAFIPLRDFLRDMADRL</sequence>
<dbReference type="PANTHER" id="PTHR11839">
    <property type="entry name" value="UDP/ADP-SUGAR PYROPHOSPHATASE"/>
    <property type="match status" value="1"/>
</dbReference>
<feature type="domain" description="Nudix hydrolase" evidence="5">
    <location>
        <begin position="9"/>
        <end position="158"/>
    </location>
</feature>
<dbReference type="GO" id="GO:0019693">
    <property type="term" value="P:ribose phosphate metabolic process"/>
    <property type="evidence" value="ECO:0007669"/>
    <property type="project" value="TreeGrafter"/>
</dbReference>
<name>A0A8J2V6E9_9PROT</name>
<dbReference type="PROSITE" id="PS00893">
    <property type="entry name" value="NUDIX_BOX"/>
    <property type="match status" value="1"/>
</dbReference>
<dbReference type="GO" id="GO:0006753">
    <property type="term" value="P:nucleoside phosphate metabolic process"/>
    <property type="evidence" value="ECO:0007669"/>
    <property type="project" value="TreeGrafter"/>
</dbReference>
<evidence type="ECO:0000313" key="7">
    <source>
        <dbReference type="Proteomes" id="UP000613582"/>
    </source>
</evidence>
<dbReference type="HAMAP" id="MF_00298">
    <property type="entry name" value="Nudix_RppH"/>
    <property type="match status" value="1"/>
</dbReference>
<dbReference type="PRINTS" id="PR00502">
    <property type="entry name" value="NUDIXFAMILY"/>
</dbReference>
<evidence type="ECO:0000256" key="3">
    <source>
        <dbReference type="ARBA" id="ARBA00022801"/>
    </source>
</evidence>
<dbReference type="InterPro" id="IPR015797">
    <property type="entry name" value="NUDIX_hydrolase-like_dom_sf"/>
</dbReference>
<dbReference type="PANTHER" id="PTHR11839:SF22">
    <property type="entry name" value="NUDIX HYDROLASE 26, CHLOROPLASTIC"/>
    <property type="match status" value="1"/>
</dbReference>
<comment type="function">
    <text evidence="4">Accelerates the degradation of transcripts by removing pyrophosphate from the 5'-end of triphosphorylated RNA, leading to a more labile monophosphorylated state that can stimulate subsequent ribonuclease cleavage.</text>
</comment>
<evidence type="ECO:0000313" key="6">
    <source>
        <dbReference type="EMBL" id="GGD17334.1"/>
    </source>
</evidence>
<comment type="caution">
    <text evidence="6">The sequence shown here is derived from an EMBL/GenBank/DDBJ whole genome shotgun (WGS) entry which is preliminary data.</text>
</comment>
<dbReference type="InterPro" id="IPR020084">
    <property type="entry name" value="NUDIX_hydrolase_CS"/>
</dbReference>
<gene>
    <name evidence="4 6" type="primary">rppH</name>
    <name evidence="4" type="synonym">nudH</name>
    <name evidence="6" type="ORF">GCM10011342_27700</name>
</gene>
<dbReference type="EC" id="3.6.1.-" evidence="4"/>
<comment type="cofactor">
    <cofactor evidence="2">
        <name>Mg(2+)</name>
        <dbReference type="ChEBI" id="CHEBI:18420"/>
    </cofactor>
</comment>
<comment type="cofactor">
    <cofactor evidence="1">
        <name>Mn(2+)</name>
        <dbReference type="ChEBI" id="CHEBI:29035"/>
    </cofactor>
</comment>
<dbReference type="AlphaFoldDB" id="A0A8J2V6E9"/>
<dbReference type="NCBIfam" id="NF001938">
    <property type="entry name" value="PRK00714.1-5"/>
    <property type="match status" value="1"/>
</dbReference>
<protein>
    <recommendedName>
        <fullName evidence="4">RNA pyrophosphohydrolase</fullName>
        <ecNumber evidence="4">3.6.1.-</ecNumber>
    </recommendedName>
    <alternativeName>
        <fullName evidence="4">(Di)nucleoside polyphosphate hydrolase</fullName>
    </alternativeName>
</protein>
<dbReference type="SUPFAM" id="SSF55811">
    <property type="entry name" value="Nudix"/>
    <property type="match status" value="1"/>
</dbReference>
<dbReference type="InterPro" id="IPR020476">
    <property type="entry name" value="Nudix_hydrolase"/>
</dbReference>
<dbReference type="GO" id="GO:0008893">
    <property type="term" value="F:guanosine-3',5'-bis(diphosphate) 3'-diphosphatase activity"/>
    <property type="evidence" value="ECO:0007669"/>
    <property type="project" value="TreeGrafter"/>
</dbReference>
<keyword evidence="3 4" id="KW-0378">Hydrolase</keyword>
<dbReference type="EMBL" id="BMGH01000001">
    <property type="protein sequence ID" value="GGD17334.1"/>
    <property type="molecule type" value="Genomic_DNA"/>
</dbReference>
<reference evidence="6" key="1">
    <citation type="journal article" date="2014" name="Int. J. Syst. Evol. Microbiol.">
        <title>Complete genome sequence of Corynebacterium casei LMG S-19264T (=DSM 44701T), isolated from a smear-ripened cheese.</title>
        <authorList>
            <consortium name="US DOE Joint Genome Institute (JGI-PGF)"/>
            <person name="Walter F."/>
            <person name="Albersmeier A."/>
            <person name="Kalinowski J."/>
            <person name="Ruckert C."/>
        </authorList>
    </citation>
    <scope>NUCLEOTIDE SEQUENCE</scope>
    <source>
        <strain evidence="6">CGMCC 1.12921</strain>
    </source>
</reference>
<feature type="short sequence motif" description="Nudix box" evidence="4">
    <location>
        <begin position="50"/>
        <end position="71"/>
    </location>
</feature>
<dbReference type="PROSITE" id="PS51462">
    <property type="entry name" value="NUDIX"/>
    <property type="match status" value="1"/>
</dbReference>
<dbReference type="CDD" id="cd03671">
    <property type="entry name" value="NUDIX_Ap4A_hydrolase_plant_like"/>
    <property type="match status" value="1"/>
</dbReference>
<dbReference type="RefSeq" id="WP_188157844.1">
    <property type="nucleotide sequence ID" value="NZ_BMGH01000001.1"/>
</dbReference>
<dbReference type="Pfam" id="PF00293">
    <property type="entry name" value="NUDIX"/>
    <property type="match status" value="1"/>
</dbReference>
<evidence type="ECO:0000256" key="2">
    <source>
        <dbReference type="ARBA" id="ARBA00001946"/>
    </source>
</evidence>
<evidence type="ECO:0000259" key="5">
    <source>
        <dbReference type="PROSITE" id="PS51462"/>
    </source>
</evidence>
<dbReference type="Gene3D" id="3.90.79.10">
    <property type="entry name" value="Nucleoside Triphosphate Pyrophosphohydrolase"/>
    <property type="match status" value="1"/>
</dbReference>